<accession>A0ABM7ZB01</accession>
<evidence type="ECO:0000313" key="7">
    <source>
        <dbReference type="EMBL" id="BDI20439.1"/>
    </source>
</evidence>
<dbReference type="EMBL" id="AP025732">
    <property type="protein sequence ID" value="BDI20439.1"/>
    <property type="molecule type" value="Genomic_DNA"/>
</dbReference>
<proteinExistence type="predicted"/>
<dbReference type="PANTHER" id="PTHR43711">
    <property type="entry name" value="TWO-COMPONENT HISTIDINE KINASE"/>
    <property type="match status" value="1"/>
</dbReference>
<evidence type="ECO:0000256" key="2">
    <source>
        <dbReference type="ARBA" id="ARBA00012438"/>
    </source>
</evidence>
<evidence type="ECO:0000256" key="5">
    <source>
        <dbReference type="ARBA" id="ARBA00023012"/>
    </source>
</evidence>
<keyword evidence="3" id="KW-0808">Transferase</keyword>
<feature type="domain" description="Histidine kinase" evidence="6">
    <location>
        <begin position="1"/>
        <end position="75"/>
    </location>
</feature>
<dbReference type="InterPro" id="IPR050736">
    <property type="entry name" value="Sensor_HK_Regulatory"/>
</dbReference>
<evidence type="ECO:0000256" key="4">
    <source>
        <dbReference type="ARBA" id="ARBA00022777"/>
    </source>
</evidence>
<dbReference type="Pfam" id="PF02518">
    <property type="entry name" value="HATPase_c"/>
    <property type="match status" value="1"/>
</dbReference>
<evidence type="ECO:0000256" key="3">
    <source>
        <dbReference type="ARBA" id="ARBA00022679"/>
    </source>
</evidence>
<dbReference type="EC" id="2.7.13.3" evidence="2"/>
<gene>
    <name evidence="7" type="ORF">ANSO36C_62410</name>
</gene>
<keyword evidence="4" id="KW-0418">Kinase</keyword>
<evidence type="ECO:0000259" key="6">
    <source>
        <dbReference type="PROSITE" id="PS50109"/>
    </source>
</evidence>
<reference evidence="7" key="1">
    <citation type="submission" date="2022-04" db="EMBL/GenBank/DDBJ databases">
        <title>Complete genome sequence of a cyanobacterium, Nostoc sp. SO-36, isolated in Antarctica.</title>
        <authorList>
            <person name="Kanesaki Y."/>
            <person name="Effendi D."/>
            <person name="Sakamoto T."/>
            <person name="Ohtani S."/>
            <person name="Awai K."/>
        </authorList>
    </citation>
    <scope>NUCLEOTIDE SEQUENCE</scope>
    <source>
        <strain evidence="7">SO-36</strain>
    </source>
</reference>
<dbReference type="PRINTS" id="PR00344">
    <property type="entry name" value="BCTRLSENSOR"/>
</dbReference>
<keyword evidence="8" id="KW-1185">Reference proteome</keyword>
<dbReference type="InterPro" id="IPR036890">
    <property type="entry name" value="HATPase_C_sf"/>
</dbReference>
<name>A0ABM7ZB01_NOSCO</name>
<dbReference type="InterPro" id="IPR004358">
    <property type="entry name" value="Sig_transdc_His_kin-like_C"/>
</dbReference>
<dbReference type="PANTHER" id="PTHR43711:SF31">
    <property type="entry name" value="HISTIDINE KINASE"/>
    <property type="match status" value="1"/>
</dbReference>
<sequence length="143" mass="15898">MLTVKDTGRGIPTEKLESIFERFQQVDSSDSRNHDGTGLGLAICKSIMQQHGGRIWAESTLGGGSTFYVTLPLFETFQNTTIPVIDIRYDAHVNSQLSQDAEFLTKGPVTTEEFEQRMMKLLQQIPLNLQKDSSDDNKANSSG</sequence>
<dbReference type="SUPFAM" id="SSF55874">
    <property type="entry name" value="ATPase domain of HSP90 chaperone/DNA topoisomerase II/histidine kinase"/>
    <property type="match status" value="1"/>
</dbReference>
<dbReference type="PROSITE" id="PS50109">
    <property type="entry name" value="HIS_KIN"/>
    <property type="match status" value="1"/>
</dbReference>
<dbReference type="InterPro" id="IPR003594">
    <property type="entry name" value="HATPase_dom"/>
</dbReference>
<dbReference type="Proteomes" id="UP001055453">
    <property type="component" value="Chromosome"/>
</dbReference>
<protein>
    <recommendedName>
        <fullName evidence="2">histidine kinase</fullName>
        <ecNumber evidence="2">2.7.13.3</ecNumber>
    </recommendedName>
</protein>
<comment type="catalytic activity">
    <reaction evidence="1">
        <text>ATP + protein L-histidine = ADP + protein N-phospho-L-histidine.</text>
        <dbReference type="EC" id="2.7.13.3"/>
    </reaction>
</comment>
<dbReference type="SMART" id="SM00387">
    <property type="entry name" value="HATPase_c"/>
    <property type="match status" value="1"/>
</dbReference>
<evidence type="ECO:0000313" key="8">
    <source>
        <dbReference type="Proteomes" id="UP001055453"/>
    </source>
</evidence>
<keyword evidence="5" id="KW-0902">Two-component regulatory system</keyword>
<evidence type="ECO:0000256" key="1">
    <source>
        <dbReference type="ARBA" id="ARBA00000085"/>
    </source>
</evidence>
<dbReference type="Gene3D" id="3.30.565.10">
    <property type="entry name" value="Histidine kinase-like ATPase, C-terminal domain"/>
    <property type="match status" value="1"/>
</dbReference>
<organism evidence="7 8">
    <name type="scientific">Nostoc cf. commune SO-36</name>
    <dbReference type="NCBI Taxonomy" id="449208"/>
    <lineage>
        <taxon>Bacteria</taxon>
        <taxon>Bacillati</taxon>
        <taxon>Cyanobacteriota</taxon>
        <taxon>Cyanophyceae</taxon>
        <taxon>Nostocales</taxon>
        <taxon>Nostocaceae</taxon>
        <taxon>Nostoc</taxon>
    </lineage>
</organism>
<dbReference type="InterPro" id="IPR005467">
    <property type="entry name" value="His_kinase_dom"/>
</dbReference>